<feature type="non-terminal residue" evidence="2">
    <location>
        <position position="1"/>
    </location>
</feature>
<protein>
    <submittedName>
        <fullName evidence="2">Uncharacterized protein</fullName>
    </submittedName>
</protein>
<feature type="compositionally biased region" description="Basic and acidic residues" evidence="1">
    <location>
        <begin position="145"/>
        <end position="159"/>
    </location>
</feature>
<organism evidence="2">
    <name type="scientific">uncultured Thermomicrobiales bacterium</name>
    <dbReference type="NCBI Taxonomy" id="1645740"/>
    <lineage>
        <taxon>Bacteria</taxon>
        <taxon>Pseudomonadati</taxon>
        <taxon>Thermomicrobiota</taxon>
        <taxon>Thermomicrobia</taxon>
        <taxon>Thermomicrobiales</taxon>
        <taxon>environmental samples</taxon>
    </lineage>
</organism>
<sequence length="159" mass="18614">ERSLPVSRRPAPRRRLTTTDHPCGRCRCRGHPPPRRRRPHCLERRPRRRRWVPCRRRLVRDRRSRRRPHPDSPRHRHPGSRHRCALAGGRRADRRTDCEGVRRPGRIHHPERLRSPTGVRSPAGRGCPRRSPADRRRRQSAGRAGADHGRPDDAARVDG</sequence>
<dbReference type="AlphaFoldDB" id="A0A6J4VMZ5"/>
<name>A0A6J4VMZ5_9BACT</name>
<feature type="region of interest" description="Disordered" evidence="1">
    <location>
        <begin position="1"/>
        <end position="159"/>
    </location>
</feature>
<gene>
    <name evidence="2" type="ORF">AVDCRST_MAG19-4249</name>
</gene>
<proteinExistence type="predicted"/>
<feature type="compositionally biased region" description="Basic residues" evidence="1">
    <location>
        <begin position="24"/>
        <end position="84"/>
    </location>
</feature>
<dbReference type="EMBL" id="CADCWL010000237">
    <property type="protein sequence ID" value="CAA9582620.1"/>
    <property type="molecule type" value="Genomic_DNA"/>
</dbReference>
<evidence type="ECO:0000313" key="2">
    <source>
        <dbReference type="EMBL" id="CAA9582620.1"/>
    </source>
</evidence>
<reference evidence="2" key="1">
    <citation type="submission" date="2020-02" db="EMBL/GenBank/DDBJ databases">
        <authorList>
            <person name="Meier V. D."/>
        </authorList>
    </citation>
    <scope>NUCLEOTIDE SEQUENCE</scope>
    <source>
        <strain evidence="2">AVDCRST_MAG19</strain>
    </source>
</reference>
<accession>A0A6J4VMZ5</accession>
<feature type="non-terminal residue" evidence="2">
    <location>
        <position position="159"/>
    </location>
</feature>
<feature type="compositionally biased region" description="Basic and acidic residues" evidence="1">
    <location>
        <begin position="90"/>
        <end position="114"/>
    </location>
</feature>
<evidence type="ECO:0000256" key="1">
    <source>
        <dbReference type="SAM" id="MobiDB-lite"/>
    </source>
</evidence>